<evidence type="ECO:0000259" key="1">
    <source>
        <dbReference type="Pfam" id="PF14526"/>
    </source>
</evidence>
<accession>A0ABV8WVW4</accession>
<name>A0ABV8WVW4_9BACI</name>
<dbReference type="InterPro" id="IPR011256">
    <property type="entry name" value="Reg_factor_effector_dom_sf"/>
</dbReference>
<protein>
    <submittedName>
        <fullName evidence="2">GyrI-like domain-containing protein</fullName>
    </submittedName>
</protein>
<dbReference type="Gene3D" id="3.20.80.10">
    <property type="entry name" value="Regulatory factor, effector binding domain"/>
    <property type="match status" value="1"/>
</dbReference>
<dbReference type="RefSeq" id="WP_390251380.1">
    <property type="nucleotide sequence ID" value="NZ_JBHSDT010000004.1"/>
</dbReference>
<feature type="domain" description="Integron-associated effector binding protein" evidence="1">
    <location>
        <begin position="4"/>
        <end position="108"/>
    </location>
</feature>
<dbReference type="EMBL" id="JBHSDT010000004">
    <property type="protein sequence ID" value="MFC4403133.1"/>
    <property type="molecule type" value="Genomic_DNA"/>
</dbReference>
<dbReference type="SUPFAM" id="SSF55136">
    <property type="entry name" value="Probable bacterial effector-binding domain"/>
    <property type="match status" value="1"/>
</dbReference>
<dbReference type="Proteomes" id="UP001595882">
    <property type="component" value="Unassembled WGS sequence"/>
</dbReference>
<reference evidence="3" key="1">
    <citation type="journal article" date="2019" name="Int. J. Syst. Evol. Microbiol.">
        <title>The Global Catalogue of Microorganisms (GCM) 10K type strain sequencing project: providing services to taxonomists for standard genome sequencing and annotation.</title>
        <authorList>
            <consortium name="The Broad Institute Genomics Platform"/>
            <consortium name="The Broad Institute Genome Sequencing Center for Infectious Disease"/>
            <person name="Wu L."/>
            <person name="Ma J."/>
        </authorList>
    </citation>
    <scope>NUCLEOTIDE SEQUENCE [LARGE SCALE GENOMIC DNA]</scope>
    <source>
        <strain evidence="3">CCUG 37865</strain>
    </source>
</reference>
<keyword evidence="3" id="KW-1185">Reference proteome</keyword>
<evidence type="ECO:0000313" key="3">
    <source>
        <dbReference type="Proteomes" id="UP001595882"/>
    </source>
</evidence>
<sequence length="144" mass="16859">MEKVTLDQFTVAGMIIKSDWKGLHYEMPKKWTLFREKLSQIINRKSDKMMDISMHYEDGIYTQCICVEVDDSFKASELEIITIPSQSYLHYLHQGEVTEIAHSFGKMIEYAKMKQIPIDHMKVDIGYTYGGNEKVHDLYIKVVE</sequence>
<gene>
    <name evidence="2" type="ORF">ACFOY7_08595</name>
</gene>
<dbReference type="Pfam" id="PF14526">
    <property type="entry name" value="Cass2"/>
    <property type="match status" value="1"/>
</dbReference>
<proteinExistence type="predicted"/>
<comment type="caution">
    <text evidence="2">The sequence shown here is derived from an EMBL/GenBank/DDBJ whole genome shotgun (WGS) entry which is preliminary data.</text>
</comment>
<evidence type="ECO:0000313" key="2">
    <source>
        <dbReference type="EMBL" id="MFC4403133.1"/>
    </source>
</evidence>
<dbReference type="InterPro" id="IPR029441">
    <property type="entry name" value="Cass2"/>
</dbReference>
<organism evidence="2 3">
    <name type="scientific">Gracilibacillus xinjiangensis</name>
    <dbReference type="NCBI Taxonomy" id="1193282"/>
    <lineage>
        <taxon>Bacteria</taxon>
        <taxon>Bacillati</taxon>
        <taxon>Bacillota</taxon>
        <taxon>Bacilli</taxon>
        <taxon>Bacillales</taxon>
        <taxon>Bacillaceae</taxon>
        <taxon>Gracilibacillus</taxon>
    </lineage>
</organism>